<accession>A0ABP0A3E1</accession>
<sequence length="119" mass="12310">MCSFPHVPRSWLIPCAAGPCFPPEVALAAGFLSAGAPHVTARQAPSGEKWDRLSGEIQATARKVPIHHPLEQCCPLGLEPTHMLKGARSAVSPVSPAAPADGSAGLLRPGQPGGLHVEE</sequence>
<reference evidence="2" key="1">
    <citation type="submission" date="2023-12" db="EMBL/GenBank/DDBJ databases">
        <authorList>
            <person name="Brown T."/>
        </authorList>
    </citation>
    <scope>NUCLEOTIDE SEQUENCE</scope>
</reference>
<keyword evidence="3" id="KW-1185">Reference proteome</keyword>
<organism evidence="2 3">
    <name type="scientific">Pipistrellus nathusii</name>
    <name type="common">Nathusius' pipistrelle</name>
    <dbReference type="NCBI Taxonomy" id="59473"/>
    <lineage>
        <taxon>Eukaryota</taxon>
        <taxon>Metazoa</taxon>
        <taxon>Chordata</taxon>
        <taxon>Craniata</taxon>
        <taxon>Vertebrata</taxon>
        <taxon>Euteleostomi</taxon>
        <taxon>Mammalia</taxon>
        <taxon>Eutheria</taxon>
        <taxon>Laurasiatheria</taxon>
        <taxon>Chiroptera</taxon>
        <taxon>Yangochiroptera</taxon>
        <taxon>Vespertilionidae</taxon>
        <taxon>Pipistrellus</taxon>
    </lineage>
</organism>
<proteinExistence type="predicted"/>
<dbReference type="Proteomes" id="UP001314169">
    <property type="component" value="Chromosome 4"/>
</dbReference>
<dbReference type="EMBL" id="OY882861">
    <property type="protein sequence ID" value="CAK6444794.1"/>
    <property type="molecule type" value="Genomic_DNA"/>
</dbReference>
<evidence type="ECO:0000313" key="2">
    <source>
        <dbReference type="EMBL" id="CAK6444794.1"/>
    </source>
</evidence>
<feature type="region of interest" description="Disordered" evidence="1">
    <location>
        <begin position="87"/>
        <end position="119"/>
    </location>
</feature>
<evidence type="ECO:0000256" key="1">
    <source>
        <dbReference type="SAM" id="MobiDB-lite"/>
    </source>
</evidence>
<feature type="compositionally biased region" description="Low complexity" evidence="1">
    <location>
        <begin position="87"/>
        <end position="105"/>
    </location>
</feature>
<evidence type="ECO:0000313" key="3">
    <source>
        <dbReference type="Proteomes" id="UP001314169"/>
    </source>
</evidence>
<protein>
    <submittedName>
        <fullName evidence="2">Uncharacterized protein</fullName>
    </submittedName>
</protein>
<name>A0ABP0A3E1_PIPNA</name>
<gene>
    <name evidence="2" type="ORF">MPIPNATIZW_LOCUS13100</name>
</gene>